<organism evidence="2 3">
    <name type="scientific">Macrostomum lignano</name>
    <dbReference type="NCBI Taxonomy" id="282301"/>
    <lineage>
        <taxon>Eukaryota</taxon>
        <taxon>Metazoa</taxon>
        <taxon>Spiralia</taxon>
        <taxon>Lophotrochozoa</taxon>
        <taxon>Platyhelminthes</taxon>
        <taxon>Rhabditophora</taxon>
        <taxon>Macrostomorpha</taxon>
        <taxon>Macrostomida</taxon>
        <taxon>Macrostomidae</taxon>
        <taxon>Macrostomum</taxon>
    </lineage>
</organism>
<evidence type="ECO:0000313" key="2">
    <source>
        <dbReference type="Proteomes" id="UP000095280"/>
    </source>
</evidence>
<protein>
    <submittedName>
        <fullName evidence="3">EGF-like domain-containing protein</fullName>
    </submittedName>
</protein>
<dbReference type="PROSITE" id="PS50026">
    <property type="entry name" value="EGF_3"/>
    <property type="match status" value="1"/>
</dbReference>
<dbReference type="SUPFAM" id="SSF57196">
    <property type="entry name" value="EGF/Laminin"/>
    <property type="match status" value="1"/>
</dbReference>
<dbReference type="Proteomes" id="UP000095280">
    <property type="component" value="Unplaced"/>
</dbReference>
<dbReference type="WBParaSite" id="maker-uti_cns_0002465-snap-gene-0.8-mRNA-1">
    <property type="protein sequence ID" value="maker-uti_cns_0002465-snap-gene-0.8-mRNA-1"/>
    <property type="gene ID" value="maker-uti_cns_0002465-snap-gene-0.8"/>
</dbReference>
<dbReference type="InterPro" id="IPR000742">
    <property type="entry name" value="EGF"/>
</dbReference>
<feature type="disulfide bond" evidence="1">
    <location>
        <begin position="347"/>
        <end position="356"/>
    </location>
</feature>
<evidence type="ECO:0000256" key="1">
    <source>
        <dbReference type="PROSITE-ProRule" id="PRU00076"/>
    </source>
</evidence>
<comment type="caution">
    <text evidence="1">Lacks conserved residue(s) required for the propagation of feature annotation.</text>
</comment>
<feature type="disulfide bond" evidence="1">
    <location>
        <begin position="328"/>
        <end position="345"/>
    </location>
</feature>
<keyword evidence="1" id="KW-1015">Disulfide bond</keyword>
<dbReference type="CDD" id="cd00054">
    <property type="entry name" value="EGF_CA"/>
    <property type="match status" value="1"/>
</dbReference>
<keyword evidence="2" id="KW-1185">Reference proteome</keyword>
<dbReference type="AlphaFoldDB" id="A0A1I8GMQ7"/>
<name>A0A1I8GMQ7_9PLAT</name>
<keyword evidence="1" id="KW-0245">EGF-like domain</keyword>
<accession>A0A1I8GMQ7</accession>
<proteinExistence type="predicted"/>
<sequence>MMKLTASLLLVHIVLLCPTTPTPVTMMKRSRAEAEPKLEGDSLNERMQRELQANKQRVLKILEGREWYRAFLELLRNELKKKADHRIEVAKIYMRTADPARVRRSVEQDFEEALSRAARSVPAREDSRVEVSAALKVDGKVCLNVTKKAEAIRLGDSNEIIKADIGNTEILLSMKVTKKGAATEDEALAQPPVPLHRASNDAVVRGRISETDAEAAAAPNIWLSAAERTPPSPPLTTTTTPSSTPRPTVRATSISPTTARPPPPPPPPPPRSPPSDADFDSAAAAVATAHAAIAAAKSANASRSGGLEQPWHGDYSQLQSHCTDRNYCLFGGTCVYYGIIELPLCNCRKGYKGNRCELYDINEVLSTLDSAHKRRVIGNGPIEQQGDHMDVLSVVESTAIYLLHVPKSYPSPQAMQWIQSILLSR</sequence>
<dbReference type="PROSITE" id="PS01186">
    <property type="entry name" value="EGF_2"/>
    <property type="match status" value="1"/>
</dbReference>
<dbReference type="Gene3D" id="2.10.25.10">
    <property type="entry name" value="Laminin"/>
    <property type="match status" value="1"/>
</dbReference>
<evidence type="ECO:0000313" key="3">
    <source>
        <dbReference type="WBParaSite" id="maker-uti_cns_0002465-snap-gene-0.8-mRNA-1"/>
    </source>
</evidence>
<dbReference type="PROSITE" id="PS00022">
    <property type="entry name" value="EGF_1"/>
    <property type="match status" value="1"/>
</dbReference>
<dbReference type="OrthoDB" id="6162427at2759"/>
<reference evidence="3" key="1">
    <citation type="submission" date="2016-11" db="UniProtKB">
        <authorList>
            <consortium name="WormBaseParasite"/>
        </authorList>
    </citation>
    <scope>IDENTIFICATION</scope>
</reference>